<organism evidence="1 2">
    <name type="scientific">Entomophthora muscae</name>
    <dbReference type="NCBI Taxonomy" id="34485"/>
    <lineage>
        <taxon>Eukaryota</taxon>
        <taxon>Fungi</taxon>
        <taxon>Fungi incertae sedis</taxon>
        <taxon>Zoopagomycota</taxon>
        <taxon>Entomophthoromycotina</taxon>
        <taxon>Entomophthoromycetes</taxon>
        <taxon>Entomophthorales</taxon>
        <taxon>Entomophthoraceae</taxon>
        <taxon>Entomophthora</taxon>
    </lineage>
</organism>
<proteinExistence type="predicted"/>
<protein>
    <submittedName>
        <fullName evidence="1">Uncharacterized protein</fullName>
    </submittedName>
</protein>
<comment type="caution">
    <text evidence="1">The sequence shown here is derived from an EMBL/GenBank/DDBJ whole genome shotgun (WGS) entry which is preliminary data.</text>
</comment>
<dbReference type="EMBL" id="QTSX02002171">
    <property type="protein sequence ID" value="KAJ9077931.1"/>
    <property type="molecule type" value="Genomic_DNA"/>
</dbReference>
<evidence type="ECO:0000313" key="2">
    <source>
        <dbReference type="Proteomes" id="UP001165960"/>
    </source>
</evidence>
<accession>A0ACC2TTY6</accession>
<reference evidence="1" key="1">
    <citation type="submission" date="2022-04" db="EMBL/GenBank/DDBJ databases">
        <title>Genome of the entomopathogenic fungus Entomophthora muscae.</title>
        <authorList>
            <person name="Elya C."/>
            <person name="Lovett B.R."/>
            <person name="Lee E."/>
            <person name="Macias A.M."/>
            <person name="Hajek A.E."/>
            <person name="De Bivort B.L."/>
            <person name="Kasson M.T."/>
            <person name="De Fine Licht H.H."/>
            <person name="Stajich J.E."/>
        </authorList>
    </citation>
    <scope>NUCLEOTIDE SEQUENCE</scope>
    <source>
        <strain evidence="1">Berkeley</strain>
    </source>
</reference>
<name>A0ACC2TTY6_9FUNG</name>
<gene>
    <name evidence="1" type="ORF">DSO57_1011891</name>
</gene>
<evidence type="ECO:0000313" key="1">
    <source>
        <dbReference type="EMBL" id="KAJ9077931.1"/>
    </source>
</evidence>
<sequence length="118" mass="13377">MDYQPEPSPGRTSNYIPPTPSPIPQPSAEVVPNDHSRYEMIILIIFSFAEVIVPHLCAYCSLAAGMLYLSHSLPFLYWALVSQYPQGWTPPMLPWYDTTPDHDKKLGSFGEDNYLIMT</sequence>
<dbReference type="Proteomes" id="UP001165960">
    <property type="component" value="Unassembled WGS sequence"/>
</dbReference>
<keyword evidence="2" id="KW-1185">Reference proteome</keyword>